<protein>
    <submittedName>
        <fullName evidence="1">Uncharacterized protein</fullName>
    </submittedName>
</protein>
<dbReference type="EMBL" id="JARAKH010000039">
    <property type="protein sequence ID" value="KAK8382448.1"/>
    <property type="molecule type" value="Genomic_DNA"/>
</dbReference>
<reference evidence="1 2" key="1">
    <citation type="submission" date="2023-03" db="EMBL/GenBank/DDBJ databases">
        <title>High-quality genome of Scylla paramamosain provides insights in environmental adaptation.</title>
        <authorList>
            <person name="Zhang L."/>
        </authorList>
    </citation>
    <scope>NUCLEOTIDE SEQUENCE [LARGE SCALE GENOMIC DNA]</scope>
    <source>
        <strain evidence="1">LZ_2023a</strain>
        <tissue evidence="1">Muscle</tissue>
    </source>
</reference>
<sequence>MIPMKSLQEWAADCIAKSLLHSLCVTRLATSAFRCPVDSSQREIITQCLTNLKVHLSSLECTTASTNISNPVSRLLKQRIASVAEYISCQSQVNFLKASILKLLLLEEFVLSTGVVWEGRNAASGEDSDGDFNIGYSSSDTAYLDAFIRVLETLGPFPVEKAVICFDFQDTDNMKAVLQALFKSCTKIKSIHLAGKSVHLIALSKLKSVSKQLEELVLIDSFGSLTKDVFCVSLLGRPWIEYISSHDGRYNCLEPQFPVLKHLWYQRQNSHQGWNDSFIKTAILTYYPNLRTLNWHVNDLNHNYALTKIPGLSGKQYNLENLLLTSVDLSDSNRNTASNRLICSVDVGYLSQLFPGLLDVSLVFSRGRDCQCSRSELRGPCEARATQIIETLTNVLSECKKVESLTAGGDILHLDSILHPVLSVYGYRLKSLGLRLLSTATTKQEDIVSIVSLCANLENITITGNGILEGKPVRTPPECKWPKVRTLHFVLSVAHPENIELMQMFISASCFVESLSVSIFSLKSLCSILCRQTTIPVITLILPMLDDISDIDLDDQLCVILKHCPRMRHMYVPRRLKQWRHLQEKLWNRGVTVKFTDLLVGEC</sequence>
<name>A0AAW0T5C6_SCYPA</name>
<evidence type="ECO:0000313" key="1">
    <source>
        <dbReference type="EMBL" id="KAK8382449.1"/>
    </source>
</evidence>
<dbReference type="EMBL" id="JARAKH010000039">
    <property type="protein sequence ID" value="KAK8382449.1"/>
    <property type="molecule type" value="Genomic_DNA"/>
</dbReference>
<dbReference type="SUPFAM" id="SSF52047">
    <property type="entry name" value="RNI-like"/>
    <property type="match status" value="1"/>
</dbReference>
<accession>A0AAW0T5C6</accession>
<comment type="caution">
    <text evidence="1">The sequence shown here is derived from an EMBL/GenBank/DDBJ whole genome shotgun (WGS) entry which is preliminary data.</text>
</comment>
<evidence type="ECO:0000313" key="2">
    <source>
        <dbReference type="Proteomes" id="UP001487740"/>
    </source>
</evidence>
<dbReference type="Proteomes" id="UP001487740">
    <property type="component" value="Unassembled WGS sequence"/>
</dbReference>
<keyword evidence="2" id="KW-1185">Reference proteome</keyword>
<gene>
    <name evidence="1" type="ORF">O3P69_015409</name>
</gene>
<organism evidence="1 2">
    <name type="scientific">Scylla paramamosain</name>
    <name type="common">Mud crab</name>
    <dbReference type="NCBI Taxonomy" id="85552"/>
    <lineage>
        <taxon>Eukaryota</taxon>
        <taxon>Metazoa</taxon>
        <taxon>Ecdysozoa</taxon>
        <taxon>Arthropoda</taxon>
        <taxon>Crustacea</taxon>
        <taxon>Multicrustacea</taxon>
        <taxon>Malacostraca</taxon>
        <taxon>Eumalacostraca</taxon>
        <taxon>Eucarida</taxon>
        <taxon>Decapoda</taxon>
        <taxon>Pleocyemata</taxon>
        <taxon>Brachyura</taxon>
        <taxon>Eubrachyura</taxon>
        <taxon>Portunoidea</taxon>
        <taxon>Portunidae</taxon>
        <taxon>Portuninae</taxon>
        <taxon>Scylla</taxon>
    </lineage>
</organism>
<dbReference type="AlphaFoldDB" id="A0AAW0T5C6"/>
<proteinExistence type="predicted"/>